<dbReference type="RefSeq" id="WP_128890213.1">
    <property type="nucleotide sequence ID" value="NZ_BMCX01000003.1"/>
</dbReference>
<accession>A0A410WA38</accession>
<dbReference type="GO" id="GO:0005975">
    <property type="term" value="P:carbohydrate metabolic process"/>
    <property type="evidence" value="ECO:0007669"/>
    <property type="project" value="UniProtKB-ARBA"/>
</dbReference>
<proteinExistence type="predicted"/>
<dbReference type="OrthoDB" id="4391091at2"/>
<name>A0A410WA38_9CORY</name>
<gene>
    <name evidence="2" type="ORF">CPELA_07790</name>
</gene>
<dbReference type="KEGG" id="cpeg:CPELA_07790"/>
<protein>
    <submittedName>
        <fullName evidence="2">Bacterial Ig-like domain (Group 1)</fullName>
    </submittedName>
</protein>
<dbReference type="Proteomes" id="UP000288929">
    <property type="component" value="Chromosome"/>
</dbReference>
<dbReference type="AlphaFoldDB" id="A0A410WA38"/>
<organism evidence="2 3">
    <name type="scientific">Corynebacterium pelargi</name>
    <dbReference type="NCBI Taxonomy" id="1471400"/>
    <lineage>
        <taxon>Bacteria</taxon>
        <taxon>Bacillati</taxon>
        <taxon>Actinomycetota</taxon>
        <taxon>Actinomycetes</taxon>
        <taxon>Mycobacteriales</taxon>
        <taxon>Corynebacteriaceae</taxon>
        <taxon>Corynebacterium</taxon>
    </lineage>
</organism>
<dbReference type="InterPro" id="IPR013783">
    <property type="entry name" value="Ig-like_fold"/>
</dbReference>
<evidence type="ECO:0000259" key="1">
    <source>
        <dbReference type="Pfam" id="PF16640"/>
    </source>
</evidence>
<keyword evidence="3" id="KW-1185">Reference proteome</keyword>
<evidence type="ECO:0000313" key="2">
    <source>
        <dbReference type="EMBL" id="QAU52817.1"/>
    </source>
</evidence>
<sequence precursor="true">MSKRAFFATAAAMSIAASALITPVAHAAGVEASHRDGDSIFNRSVSSNEVVVGQTLTYTQSFERKARTDAIYSWTNKVNSCLEYVPGSAKLNIADQAQNIEAAQVKATKGSTTISAPEGKWTYSTDQPHTFQLSYRVTQDCANEQTLESGFSYEYDGFWGSKTSKDYRASKFNGGPAAQVVAKIKTASTTTLSPLPEYVAVGVETPLIATVQAADGAAVAGQSITFQDGSETLCSAKINAEGFATCKWKPASLGDKSVKARFGGTDAIAASESETYKVKVLSAVPKQPQDLTFTEEKLNDQVHTIVSGKATPGAVVEALAPGGNRCVATADEDGNFSCNLGYLPAGKERGVAVTEKIDGVQGEVATLVGDVAEGNPHALESFLQVLRKIGFGIQDFFKRLFDPNTWVAVGSA</sequence>
<dbReference type="Pfam" id="PF16640">
    <property type="entry name" value="Big_3_5"/>
    <property type="match status" value="1"/>
</dbReference>
<dbReference type="EMBL" id="CP035299">
    <property type="protein sequence ID" value="QAU52817.1"/>
    <property type="molecule type" value="Genomic_DNA"/>
</dbReference>
<dbReference type="InterPro" id="IPR032109">
    <property type="entry name" value="Big_3_5"/>
</dbReference>
<feature type="domain" description="Bacterial Ig-like" evidence="1">
    <location>
        <begin position="196"/>
        <end position="280"/>
    </location>
</feature>
<dbReference type="Gene3D" id="2.60.40.10">
    <property type="entry name" value="Immunoglobulins"/>
    <property type="match status" value="2"/>
</dbReference>
<evidence type="ECO:0000313" key="3">
    <source>
        <dbReference type="Proteomes" id="UP000288929"/>
    </source>
</evidence>
<reference evidence="2 3" key="1">
    <citation type="submission" date="2019-01" db="EMBL/GenBank/DDBJ databases">
        <authorList>
            <person name="Ruckert C."/>
            <person name="Busche T."/>
            <person name="Kalinowski J."/>
        </authorList>
    </citation>
    <scope>NUCLEOTIDE SEQUENCE [LARGE SCALE GENOMIC DNA]</scope>
    <source>
        <strain evidence="2 3">136/3</strain>
    </source>
</reference>